<keyword evidence="5" id="KW-0812">Transmembrane</keyword>
<comment type="caution">
    <text evidence="6">The sequence shown here is derived from an EMBL/GenBank/DDBJ whole genome shotgun (WGS) entry which is preliminary data.</text>
</comment>
<accession>A0A9W9YZF8</accession>
<keyword evidence="3" id="KW-0407">Ion channel</keyword>
<keyword evidence="2" id="KW-0406">Ion transport</keyword>
<dbReference type="GO" id="GO:0034703">
    <property type="term" value="C:cation channel complex"/>
    <property type="evidence" value="ECO:0007669"/>
    <property type="project" value="TreeGrafter"/>
</dbReference>
<evidence type="ECO:0000256" key="4">
    <source>
        <dbReference type="SAM" id="MobiDB-lite"/>
    </source>
</evidence>
<keyword evidence="5" id="KW-0472">Membrane</keyword>
<dbReference type="GO" id="GO:0051480">
    <property type="term" value="P:regulation of cytosolic calcium ion concentration"/>
    <property type="evidence" value="ECO:0007669"/>
    <property type="project" value="TreeGrafter"/>
</dbReference>
<dbReference type="PANTHER" id="PTHR10117:SF54">
    <property type="entry name" value="TRANSIENT RECEPTOR POTENTIAL-GAMMA PROTEIN"/>
    <property type="match status" value="1"/>
</dbReference>
<organism evidence="6 7">
    <name type="scientific">Desmophyllum pertusum</name>
    <dbReference type="NCBI Taxonomy" id="174260"/>
    <lineage>
        <taxon>Eukaryota</taxon>
        <taxon>Metazoa</taxon>
        <taxon>Cnidaria</taxon>
        <taxon>Anthozoa</taxon>
        <taxon>Hexacorallia</taxon>
        <taxon>Scleractinia</taxon>
        <taxon>Caryophylliina</taxon>
        <taxon>Caryophylliidae</taxon>
        <taxon>Desmophyllum</taxon>
    </lineage>
</organism>
<keyword evidence="1" id="KW-0813">Transport</keyword>
<keyword evidence="5" id="KW-1133">Transmembrane helix</keyword>
<evidence type="ECO:0000256" key="5">
    <source>
        <dbReference type="SAM" id="Phobius"/>
    </source>
</evidence>
<evidence type="ECO:0000313" key="7">
    <source>
        <dbReference type="Proteomes" id="UP001163046"/>
    </source>
</evidence>
<evidence type="ECO:0000256" key="3">
    <source>
        <dbReference type="ARBA" id="ARBA00023303"/>
    </source>
</evidence>
<protein>
    <submittedName>
        <fullName evidence="6">Short transient receptor putative channel 4</fullName>
    </submittedName>
</protein>
<feature type="compositionally biased region" description="Acidic residues" evidence="4">
    <location>
        <begin position="149"/>
        <end position="158"/>
    </location>
</feature>
<evidence type="ECO:0000313" key="6">
    <source>
        <dbReference type="EMBL" id="KAJ7372245.1"/>
    </source>
</evidence>
<reference evidence="6" key="1">
    <citation type="submission" date="2023-01" db="EMBL/GenBank/DDBJ databases">
        <title>Genome assembly of the deep-sea coral Lophelia pertusa.</title>
        <authorList>
            <person name="Herrera S."/>
            <person name="Cordes E."/>
        </authorList>
    </citation>
    <scope>NUCLEOTIDE SEQUENCE</scope>
    <source>
        <strain evidence="6">USNM1676648</strain>
        <tissue evidence="6">Polyp</tissue>
    </source>
</reference>
<dbReference type="InterPro" id="IPR002153">
    <property type="entry name" value="TRPC_channel"/>
</dbReference>
<dbReference type="AlphaFoldDB" id="A0A9W9YZF8"/>
<evidence type="ECO:0000256" key="2">
    <source>
        <dbReference type="ARBA" id="ARBA00023065"/>
    </source>
</evidence>
<evidence type="ECO:0000256" key="1">
    <source>
        <dbReference type="ARBA" id="ARBA00022448"/>
    </source>
</evidence>
<proteinExistence type="predicted"/>
<dbReference type="GO" id="GO:0070679">
    <property type="term" value="F:inositol 1,4,5 trisphosphate binding"/>
    <property type="evidence" value="ECO:0007669"/>
    <property type="project" value="TreeGrafter"/>
</dbReference>
<dbReference type="GO" id="GO:0005886">
    <property type="term" value="C:plasma membrane"/>
    <property type="evidence" value="ECO:0007669"/>
    <property type="project" value="TreeGrafter"/>
</dbReference>
<gene>
    <name evidence="6" type="primary">TRPC4_1</name>
    <name evidence="6" type="ORF">OS493_019689</name>
</gene>
<feature type="compositionally biased region" description="Polar residues" evidence="4">
    <location>
        <begin position="163"/>
        <end position="174"/>
    </location>
</feature>
<dbReference type="PANTHER" id="PTHR10117">
    <property type="entry name" value="TRANSIENT RECEPTOR POTENTIAL CHANNEL"/>
    <property type="match status" value="1"/>
</dbReference>
<dbReference type="GO" id="GO:0015279">
    <property type="term" value="F:store-operated calcium channel activity"/>
    <property type="evidence" value="ECO:0007669"/>
    <property type="project" value="TreeGrafter"/>
</dbReference>
<name>A0A9W9YZF8_9CNID</name>
<feature type="transmembrane region" description="Helical" evidence="5">
    <location>
        <begin position="66"/>
        <end position="84"/>
    </location>
</feature>
<dbReference type="EMBL" id="MU826837">
    <property type="protein sequence ID" value="KAJ7372245.1"/>
    <property type="molecule type" value="Genomic_DNA"/>
</dbReference>
<sequence>MYICLSTGIRIALAVGLQGSVGPSLVAILKCIGMVFYDHYPQANLDTEWKFTRTKLWLSWVYKKSIHPPPFNLLYLLLPFLWVMKRLMTACCSKRVLLFFKHFFKKKPKSTWKVKRIDENERRDVIRHLILRNLAKKSYDLESGAESASDSDAEEDNEVSSATNGLENGQSNEDITMETAKL</sequence>
<feature type="transmembrane region" description="Helical" evidence="5">
    <location>
        <begin position="12"/>
        <end position="37"/>
    </location>
</feature>
<feature type="region of interest" description="Disordered" evidence="4">
    <location>
        <begin position="140"/>
        <end position="182"/>
    </location>
</feature>
<dbReference type="Proteomes" id="UP001163046">
    <property type="component" value="Unassembled WGS sequence"/>
</dbReference>
<keyword evidence="7" id="KW-1185">Reference proteome</keyword>
<keyword evidence="6" id="KW-0675">Receptor</keyword>